<protein>
    <recommendedName>
        <fullName evidence="8">Probable replication restart protein PriA</fullName>
    </recommendedName>
    <alternativeName>
        <fullName evidence="8">Putative ATP-dependent DNA helicase PriA</fullName>
    </alternativeName>
</protein>
<evidence type="ECO:0000256" key="2">
    <source>
        <dbReference type="ARBA" id="ARBA00022705"/>
    </source>
</evidence>
<dbReference type="GO" id="GO:0005524">
    <property type="term" value="F:ATP binding"/>
    <property type="evidence" value="ECO:0007669"/>
    <property type="project" value="UniProtKB-UniRule"/>
</dbReference>
<feature type="binding site" evidence="8">
    <location>
        <position position="414"/>
    </location>
    <ligand>
        <name>Zn(2+)</name>
        <dbReference type="ChEBI" id="CHEBI:29105"/>
        <label>2</label>
    </ligand>
</feature>
<dbReference type="InterPro" id="IPR027417">
    <property type="entry name" value="P-loop_NTPase"/>
</dbReference>
<keyword evidence="7 8" id="KW-0238">DNA-binding</keyword>
<dbReference type="PANTHER" id="PTHR30580:SF0">
    <property type="entry name" value="PRIMOSOMAL PROTEIN N"/>
    <property type="match status" value="1"/>
</dbReference>
<keyword evidence="11" id="KW-0378">Hydrolase</keyword>
<feature type="binding site" evidence="8">
    <location>
        <position position="444"/>
    </location>
    <ligand>
        <name>Zn(2+)</name>
        <dbReference type="ChEBI" id="CHEBI:29105"/>
        <label>1</label>
    </ligand>
</feature>
<dbReference type="InterPro" id="IPR042115">
    <property type="entry name" value="PriA_3primeBD_sf"/>
</dbReference>
<comment type="caution">
    <text evidence="11">The sequence shown here is derived from an EMBL/GenBank/DDBJ whole genome shotgun (WGS) entry which is preliminary data.</text>
</comment>
<keyword evidence="5 8" id="KW-0862">Zinc</keyword>
<reference evidence="11" key="2">
    <citation type="submission" date="2015-04" db="EMBL/GenBank/DDBJ databases">
        <title>Physiological reanalysis, assessment of diazotrophy, and genome sequences of multiple isolates of Streptomyces thermoautotrophicus.</title>
        <authorList>
            <person name="MacKellar D.C."/>
            <person name="Lieber L."/>
            <person name="Norman J."/>
            <person name="Bolger A."/>
            <person name="Tobin C."/>
            <person name="Murray J.W."/>
            <person name="Woodward J."/>
            <person name="Friesen M."/>
            <person name="Prell J."/>
        </authorList>
    </citation>
    <scope>NUCLEOTIDE SEQUENCE [LARGE SCALE GENOMIC DNA]</scope>
    <source>
        <strain evidence="11">H1</strain>
    </source>
</reference>
<organism evidence="11 13">
    <name type="scientific">Carbonactinospora thermoautotrophica</name>
    <dbReference type="NCBI Taxonomy" id="1469144"/>
    <lineage>
        <taxon>Bacteria</taxon>
        <taxon>Bacillati</taxon>
        <taxon>Actinomycetota</taxon>
        <taxon>Actinomycetes</taxon>
        <taxon>Kitasatosporales</taxon>
        <taxon>Carbonactinosporaceae</taxon>
        <taxon>Carbonactinospora</taxon>
    </lineage>
</organism>
<feature type="compositionally biased region" description="Pro residues" evidence="9">
    <location>
        <begin position="141"/>
        <end position="153"/>
    </location>
</feature>
<keyword evidence="13" id="KW-1185">Reference proteome</keyword>
<dbReference type="GO" id="GO:0006270">
    <property type="term" value="P:DNA replication initiation"/>
    <property type="evidence" value="ECO:0007669"/>
    <property type="project" value="TreeGrafter"/>
</dbReference>
<dbReference type="STRING" id="1469144.LI90_1749"/>
<evidence type="ECO:0000259" key="10">
    <source>
        <dbReference type="Pfam" id="PF17764"/>
    </source>
</evidence>
<dbReference type="GO" id="GO:0006269">
    <property type="term" value="P:DNA replication, synthesis of primer"/>
    <property type="evidence" value="ECO:0007669"/>
    <property type="project" value="UniProtKB-KW"/>
</dbReference>
<keyword evidence="1 8" id="KW-0639">Primosome</keyword>
<dbReference type="PATRIC" id="fig|1469144.10.peg.1897"/>
<proteinExistence type="inferred from homology"/>
<evidence type="ECO:0000256" key="4">
    <source>
        <dbReference type="ARBA" id="ARBA00022741"/>
    </source>
</evidence>
<dbReference type="NCBIfam" id="NF011452">
    <property type="entry name" value="PRK14873.1-2"/>
    <property type="match status" value="1"/>
</dbReference>
<dbReference type="HAMAP" id="MF_00983">
    <property type="entry name" value="PriA"/>
    <property type="match status" value="1"/>
</dbReference>
<evidence type="ECO:0000313" key="11">
    <source>
        <dbReference type="EMBL" id="KWX00726.1"/>
    </source>
</evidence>
<evidence type="ECO:0000256" key="1">
    <source>
        <dbReference type="ARBA" id="ARBA00022515"/>
    </source>
</evidence>
<dbReference type="InterPro" id="IPR041222">
    <property type="entry name" value="PriA_3primeBD"/>
</dbReference>
<dbReference type="Proteomes" id="UP000070188">
    <property type="component" value="Unassembled WGS sequence"/>
</dbReference>
<comment type="subunit">
    <text evidence="8">Component of the replication restart primosome.</text>
</comment>
<feature type="binding site" evidence="8">
    <location>
        <position position="402"/>
    </location>
    <ligand>
        <name>Zn(2+)</name>
        <dbReference type="ChEBI" id="CHEBI:29105"/>
        <label>1</label>
    </ligand>
</feature>
<dbReference type="SUPFAM" id="SSF52540">
    <property type="entry name" value="P-loop containing nucleoside triphosphate hydrolases"/>
    <property type="match status" value="1"/>
</dbReference>
<comment type="cofactor">
    <cofactor evidence="8">
        <name>Zn(2+)</name>
        <dbReference type="ChEBI" id="CHEBI:29105"/>
    </cofactor>
    <text evidence="8">Binds 2 zinc ions per subunit.</text>
</comment>
<feature type="binding site" evidence="8">
    <location>
        <position position="432"/>
    </location>
    <ligand>
        <name>Zn(2+)</name>
        <dbReference type="ChEBI" id="CHEBI:29105"/>
        <label>2</label>
    </ligand>
</feature>
<dbReference type="AlphaFoldDB" id="A0A132MSK2"/>
<keyword evidence="4 8" id="KW-0547">Nucleotide-binding</keyword>
<evidence type="ECO:0000313" key="12">
    <source>
        <dbReference type="EMBL" id="KWX05300.1"/>
    </source>
</evidence>
<reference evidence="13" key="3">
    <citation type="submission" date="2015-04" db="EMBL/GenBank/DDBJ databases">
        <title>Physiological reanalysis, assessment of diazotrophy, and genome sequences of multiple isolates of Streptomyces thermoautotrophicus.</title>
        <authorList>
            <person name="MacKellar D.C."/>
            <person name="Lieber L."/>
            <person name="Norman J."/>
            <person name="Bolger A."/>
            <person name="Tobin C."/>
            <person name="Murray J.W."/>
            <person name="Chang R."/>
            <person name="Ford T."/>
            <person name="Nguyen P.Q."/>
            <person name="Woodward J."/>
            <person name="Permingeat H."/>
            <person name="Joshi N.S."/>
            <person name="Silver P.A."/>
            <person name="Usadel B."/>
            <person name="Rutherford A.W."/>
            <person name="Friesen M."/>
            <person name="Prell J."/>
        </authorList>
    </citation>
    <scope>NUCLEOTIDE SEQUENCE [LARGE SCALE GENOMIC DNA]</scope>
    <source>
        <strain evidence="13">H1</strain>
    </source>
</reference>
<sequence length="674" mass="70941">MSDQLQLIRAAVRKARPKPAVEPSAELPVARVAVDVPLAHLDRPFDYLVPEGMAEQAVPGARVRVRFAGQLVDGFILERAAESEHPGRLSPLQRVVSPEPVLAPEIAELARAVADRYAGTLADVLRLAIPPRHAAAEAEPSPEPADPPAPPEPGDWARYEAGPQYLHALAAGGAPRAVWTALPGPAVGDWPVLVALAVQATLAGGRGALVVVPDGRDVARVSAALDAAVGAGRYVALTHELGPAERYRRWLAVRRGGVRAVVGTRAAMFAPVRDLGLVVVWDDGDDLHAEPRAPYPHVREVLGLRAHLAGCAALIGGFARTAEGARLLASGWARPLAATRAEVRRAAPLVRAAGEDAELARDEAARTARLPSLAFRVAREALRHGPVLVQVPRRGYLPALACERCRALARCPRCAGPLALASSHAVAHCRWCGKPAGGWRCPECAWARFRAQVVGARRTAEELGRAFPSVPVRTSGRDGVLATVPGEPALVIATPGAEPVAAGGYAAALLLDGWALLGRPDLRAGEETLRRWLNAAALVRPASEGGTVVVLAEPSLAPVQALIRWDPAGYAERELADRSALGFPPAARMASVTGPRPAVDDLLASVELPEAAEVLGPVPLPGNREGTPQERALIRVPPARTRALCGALRAALAARSARKDPDSVRVQVDPLELV</sequence>
<gene>
    <name evidence="8" type="primary">priA</name>
    <name evidence="11" type="ORF">LI90_1749</name>
    <name evidence="12" type="ORF">TH66_03420</name>
</gene>
<name>A0A132MSK2_9ACTN</name>
<dbReference type="Pfam" id="PF17764">
    <property type="entry name" value="PriA_3primeBD"/>
    <property type="match status" value="1"/>
</dbReference>
<comment type="function">
    <text evidence="8">Initiates the restart of stalled replication forks, which reloads the replicative helicase on sites other than the origin of replication. Recognizes and binds to abandoned replication forks and remodels them to uncover a helicase loading site. Promotes assembly of the primosome at these replication forks.</text>
</comment>
<accession>A0A132MSK2</accession>
<dbReference type="GO" id="GO:1990077">
    <property type="term" value="C:primosome complex"/>
    <property type="evidence" value="ECO:0007669"/>
    <property type="project" value="UniProtKB-UniRule"/>
</dbReference>
<reference evidence="12 14" key="1">
    <citation type="submission" date="2015-02" db="EMBL/GenBank/DDBJ databases">
        <title>Physiological reanalysis, assessment of diazotrophy, and genome sequences of multiple isolates of Streptomyces thermoautotrophicus.</title>
        <authorList>
            <person name="MacKellar D.C."/>
            <person name="Lieber L."/>
            <person name="Norman J."/>
            <person name="Bolger A."/>
            <person name="Tobin C."/>
            <person name="Murray J.W."/>
            <person name="Prell J."/>
        </authorList>
    </citation>
    <scope>NUCLEOTIDE SEQUENCE [LARGE SCALE GENOMIC DNA]</scope>
    <source>
        <strain evidence="12 14">UBT1</strain>
    </source>
</reference>
<dbReference type="GO" id="GO:0006302">
    <property type="term" value="P:double-strand break repair"/>
    <property type="evidence" value="ECO:0007669"/>
    <property type="project" value="InterPro"/>
</dbReference>
<dbReference type="Gene3D" id="3.40.50.300">
    <property type="entry name" value="P-loop containing nucleotide triphosphate hydrolases"/>
    <property type="match status" value="1"/>
</dbReference>
<dbReference type="RefSeq" id="WP_066886444.1">
    <property type="nucleotide sequence ID" value="NZ_JYIJ01000012.1"/>
</dbReference>
<feature type="region of interest" description="Disordered" evidence="9">
    <location>
        <begin position="134"/>
        <end position="157"/>
    </location>
</feature>
<evidence type="ECO:0000256" key="8">
    <source>
        <dbReference type="HAMAP-Rule" id="MF_00983"/>
    </source>
</evidence>
<feature type="binding site" evidence="8">
    <location>
        <position position="429"/>
    </location>
    <ligand>
        <name>Zn(2+)</name>
        <dbReference type="ChEBI" id="CHEBI:29105"/>
        <label>2</label>
    </ligand>
</feature>
<dbReference type="GO" id="GO:0003677">
    <property type="term" value="F:DNA binding"/>
    <property type="evidence" value="ECO:0007669"/>
    <property type="project" value="UniProtKB-UniRule"/>
</dbReference>
<keyword evidence="6 8" id="KW-0067">ATP-binding</keyword>
<dbReference type="EMBL" id="JYIJ01000012">
    <property type="protein sequence ID" value="KWX05300.1"/>
    <property type="molecule type" value="Genomic_DNA"/>
</dbReference>
<dbReference type="PANTHER" id="PTHR30580">
    <property type="entry name" value="PRIMOSOMAL PROTEIN N"/>
    <property type="match status" value="1"/>
</dbReference>
<dbReference type="GO" id="GO:0043138">
    <property type="term" value="F:3'-5' DNA helicase activity"/>
    <property type="evidence" value="ECO:0007669"/>
    <property type="project" value="TreeGrafter"/>
</dbReference>
<keyword evidence="3 8" id="KW-0479">Metal-binding</keyword>
<dbReference type="GO" id="GO:0006310">
    <property type="term" value="P:DNA recombination"/>
    <property type="evidence" value="ECO:0007669"/>
    <property type="project" value="InterPro"/>
</dbReference>
<feature type="binding site" evidence="8">
    <location>
        <position position="411"/>
    </location>
    <ligand>
        <name>Zn(2+)</name>
        <dbReference type="ChEBI" id="CHEBI:29105"/>
        <label>2</label>
    </ligand>
</feature>
<keyword evidence="11" id="KW-0347">Helicase</keyword>
<dbReference type="InterPro" id="IPR005259">
    <property type="entry name" value="PriA"/>
</dbReference>
<comment type="similarity">
    <text evidence="8">Belongs to the helicase family. PriA subfamily.</text>
</comment>
<dbReference type="OrthoDB" id="3177118at2"/>
<dbReference type="Gene3D" id="3.40.1440.60">
    <property type="entry name" value="PriA, 3(prime) DNA-binding domain"/>
    <property type="match status" value="1"/>
</dbReference>
<feature type="binding site" evidence="8">
    <location>
        <position position="405"/>
    </location>
    <ligand>
        <name>Zn(2+)</name>
        <dbReference type="ChEBI" id="CHEBI:29105"/>
        <label>1</label>
    </ligand>
</feature>
<evidence type="ECO:0000256" key="9">
    <source>
        <dbReference type="SAM" id="MobiDB-lite"/>
    </source>
</evidence>
<evidence type="ECO:0000256" key="3">
    <source>
        <dbReference type="ARBA" id="ARBA00022723"/>
    </source>
</evidence>
<evidence type="ECO:0000313" key="13">
    <source>
        <dbReference type="Proteomes" id="UP000070188"/>
    </source>
</evidence>
<feature type="binding site" evidence="8">
    <location>
        <position position="441"/>
    </location>
    <ligand>
        <name>Zn(2+)</name>
        <dbReference type="ChEBI" id="CHEBI:29105"/>
        <label>1</label>
    </ligand>
</feature>
<evidence type="ECO:0000256" key="5">
    <source>
        <dbReference type="ARBA" id="ARBA00022833"/>
    </source>
</evidence>
<comment type="caution">
    <text evidence="8">As this protein does not have any detectable helicase domains, it probably does not have helicase activity.</text>
</comment>
<dbReference type="GO" id="GO:0008270">
    <property type="term" value="F:zinc ion binding"/>
    <property type="evidence" value="ECO:0007669"/>
    <property type="project" value="UniProtKB-UniRule"/>
</dbReference>
<evidence type="ECO:0000256" key="7">
    <source>
        <dbReference type="ARBA" id="ARBA00023125"/>
    </source>
</evidence>
<dbReference type="EMBL" id="LAXD01000001">
    <property type="protein sequence ID" value="KWX00726.1"/>
    <property type="molecule type" value="Genomic_DNA"/>
</dbReference>
<keyword evidence="2 8" id="KW-0235">DNA replication</keyword>
<evidence type="ECO:0000313" key="14">
    <source>
        <dbReference type="Proteomes" id="UP000070659"/>
    </source>
</evidence>
<feature type="domain" description="Primosomal protein N' 3' DNA-binding" evidence="10">
    <location>
        <begin position="31"/>
        <end position="130"/>
    </location>
</feature>
<evidence type="ECO:0000256" key="6">
    <source>
        <dbReference type="ARBA" id="ARBA00022840"/>
    </source>
</evidence>
<dbReference type="Proteomes" id="UP000070659">
    <property type="component" value="Unassembled WGS sequence"/>
</dbReference>